<accession>A0A1B6C1X6</accession>
<dbReference type="GO" id="GO:0071897">
    <property type="term" value="P:DNA biosynthetic process"/>
    <property type="evidence" value="ECO:0007669"/>
    <property type="project" value="UniProtKB-ARBA"/>
</dbReference>
<dbReference type="EMBL" id="GEDC01018662">
    <property type="protein sequence ID" value="JAS18636.1"/>
    <property type="molecule type" value="Transcribed_RNA"/>
</dbReference>
<name>A0A1B6C1X6_9HEMI</name>
<dbReference type="AlphaFoldDB" id="A0A1B6C1X6"/>
<dbReference type="SUPFAM" id="SSF56672">
    <property type="entry name" value="DNA/RNA polymerases"/>
    <property type="match status" value="1"/>
</dbReference>
<proteinExistence type="predicted"/>
<dbReference type="PANTHER" id="PTHR24559:SF444">
    <property type="entry name" value="REVERSE TRANSCRIPTASE DOMAIN-CONTAINING PROTEIN"/>
    <property type="match status" value="1"/>
</dbReference>
<dbReference type="EMBL" id="GEDC01019304">
    <property type="protein sequence ID" value="JAS17994.1"/>
    <property type="molecule type" value="Transcribed_RNA"/>
</dbReference>
<feature type="non-terminal residue" evidence="2">
    <location>
        <position position="283"/>
    </location>
</feature>
<dbReference type="InterPro" id="IPR053134">
    <property type="entry name" value="RNA-dir_DNA_polymerase"/>
</dbReference>
<dbReference type="Gene3D" id="3.10.10.10">
    <property type="entry name" value="HIV Type 1 Reverse Transcriptase, subunit A, domain 1"/>
    <property type="match status" value="1"/>
</dbReference>
<sequence length="283" mass="33175">MAQSMGTVTLEIEIGNIKENFLFFIIKSDNFKEDLLLGLDCIQKFKLCQDENLKITQKYKKEEKVFKVNMTTKSETDKQRILHKYKEIFAKSKFDVGVINGYEATIPLKERKYISRKPYKCSVEDKIEIEKQIKELLANNLTTESYSPYGAPVTLVLKRDEEKKSRLCIDYRELNKQIIPESQPFPRIEDLTIRARNCNYFTKLDVNSAFWSIPVREKDRFKTAFVTHHGHWQWNCLPFGLKSSPAIFQRIMASVIRKNGLDGFAVNYIDDILIYSKNYSDHI</sequence>
<evidence type="ECO:0000313" key="8">
    <source>
        <dbReference type="EMBL" id="JAS34317.1"/>
    </source>
</evidence>
<evidence type="ECO:0000313" key="5">
    <source>
        <dbReference type="EMBL" id="JAS27257.1"/>
    </source>
</evidence>
<dbReference type="Gene3D" id="3.30.70.270">
    <property type="match status" value="1"/>
</dbReference>
<evidence type="ECO:0000259" key="1">
    <source>
        <dbReference type="PROSITE" id="PS50878"/>
    </source>
</evidence>
<dbReference type="CDD" id="cd01647">
    <property type="entry name" value="RT_LTR"/>
    <property type="match status" value="1"/>
</dbReference>
<organism evidence="2">
    <name type="scientific">Clastoptera arizonana</name>
    <name type="common">Arizona spittle bug</name>
    <dbReference type="NCBI Taxonomy" id="38151"/>
    <lineage>
        <taxon>Eukaryota</taxon>
        <taxon>Metazoa</taxon>
        <taxon>Ecdysozoa</taxon>
        <taxon>Arthropoda</taxon>
        <taxon>Hexapoda</taxon>
        <taxon>Insecta</taxon>
        <taxon>Pterygota</taxon>
        <taxon>Neoptera</taxon>
        <taxon>Paraneoptera</taxon>
        <taxon>Hemiptera</taxon>
        <taxon>Auchenorrhyncha</taxon>
        <taxon>Cercopoidea</taxon>
        <taxon>Clastopteridae</taxon>
        <taxon>Clastoptera</taxon>
    </lineage>
</organism>
<dbReference type="PANTHER" id="PTHR24559">
    <property type="entry name" value="TRANSPOSON TY3-I GAG-POL POLYPROTEIN"/>
    <property type="match status" value="1"/>
</dbReference>
<dbReference type="Pfam" id="PF00078">
    <property type="entry name" value="RVT_1"/>
    <property type="match status" value="1"/>
</dbReference>
<dbReference type="InterPro" id="IPR043502">
    <property type="entry name" value="DNA/RNA_pol_sf"/>
</dbReference>
<gene>
    <name evidence="8" type="ORF">g.43070</name>
    <name evidence="5" type="ORF">g.43084</name>
    <name evidence="2" type="ORF">g.43090</name>
    <name evidence="3" type="ORF">g.43111</name>
    <name evidence="6" type="ORF">g.43123</name>
    <name evidence="4" type="ORF">g.43128</name>
    <name evidence="7" type="ORF">g.43138</name>
</gene>
<evidence type="ECO:0000313" key="2">
    <source>
        <dbReference type="EMBL" id="JAS07225.1"/>
    </source>
</evidence>
<feature type="domain" description="Reverse transcriptase" evidence="1">
    <location>
        <begin position="137"/>
        <end position="283"/>
    </location>
</feature>
<protein>
    <recommendedName>
        <fullName evidence="1">Reverse transcriptase domain-containing protein</fullName>
    </recommendedName>
</protein>
<evidence type="ECO:0000313" key="4">
    <source>
        <dbReference type="EMBL" id="JAS18636.1"/>
    </source>
</evidence>
<evidence type="ECO:0000313" key="6">
    <source>
        <dbReference type="EMBL" id="JAS30075.1"/>
    </source>
</evidence>
<dbReference type="InterPro" id="IPR043128">
    <property type="entry name" value="Rev_trsase/Diguanyl_cyclase"/>
</dbReference>
<dbReference type="EMBL" id="GEDC01003977">
    <property type="protein sequence ID" value="JAS33321.1"/>
    <property type="molecule type" value="Transcribed_RNA"/>
</dbReference>
<evidence type="ECO:0000313" key="7">
    <source>
        <dbReference type="EMBL" id="JAS33321.1"/>
    </source>
</evidence>
<dbReference type="EMBL" id="GEDC01002981">
    <property type="protein sequence ID" value="JAS34317.1"/>
    <property type="molecule type" value="Transcribed_RNA"/>
</dbReference>
<dbReference type="InterPro" id="IPR000477">
    <property type="entry name" value="RT_dom"/>
</dbReference>
<dbReference type="EMBL" id="GEDC01010041">
    <property type="protein sequence ID" value="JAS27257.1"/>
    <property type="molecule type" value="Transcribed_RNA"/>
</dbReference>
<evidence type="ECO:0000313" key="3">
    <source>
        <dbReference type="EMBL" id="JAS17994.1"/>
    </source>
</evidence>
<dbReference type="EMBL" id="GEDC01030073">
    <property type="protein sequence ID" value="JAS07225.1"/>
    <property type="molecule type" value="Transcribed_RNA"/>
</dbReference>
<reference evidence="2" key="1">
    <citation type="submission" date="2015-12" db="EMBL/GenBank/DDBJ databases">
        <title>De novo transcriptome assembly of four potential Pierce s Disease insect vectors from Arizona vineyards.</title>
        <authorList>
            <person name="Tassone E.E."/>
        </authorList>
    </citation>
    <scope>NUCLEOTIDE SEQUENCE</scope>
</reference>
<dbReference type="PROSITE" id="PS50878">
    <property type="entry name" value="RT_POL"/>
    <property type="match status" value="1"/>
</dbReference>
<dbReference type="EMBL" id="GEDC01007223">
    <property type="protein sequence ID" value="JAS30075.1"/>
    <property type="molecule type" value="Transcribed_RNA"/>
</dbReference>